<evidence type="ECO:0000256" key="1">
    <source>
        <dbReference type="SAM" id="Phobius"/>
    </source>
</evidence>
<gene>
    <name evidence="2" type="ORF">AB0E89_08975</name>
</gene>
<sequence>MSAQSDRRWAQLARELEFHQLPELRRQAEGWRAGLTGLTALVAVLVTLKGRDDLNQVPATARETAGALVGLAFLLLVAGSVLAVRAAHGSPGEQVLLAGQALRAWTRREIARVTRSLRWAAVCCVCGVALVTAAVVVVWTTTEAQPDHLVRVVTTSGERCGELLGSGPDGVVLRTEGEKRTLLPVRMVTKMVPVAACTSSG</sequence>
<accession>A0ABV2ZDT1</accession>
<dbReference type="EMBL" id="JBEZVE010000004">
    <property type="protein sequence ID" value="MEU3780706.1"/>
    <property type="molecule type" value="Genomic_DNA"/>
</dbReference>
<dbReference type="Proteomes" id="UP001550739">
    <property type="component" value="Unassembled WGS sequence"/>
</dbReference>
<comment type="caution">
    <text evidence="2">The sequence shown here is derived from an EMBL/GenBank/DDBJ whole genome shotgun (WGS) entry which is preliminary data.</text>
</comment>
<reference evidence="2 3" key="1">
    <citation type="submission" date="2024-06" db="EMBL/GenBank/DDBJ databases">
        <title>The Natural Products Discovery Center: Release of the First 8490 Sequenced Strains for Exploring Actinobacteria Biosynthetic Diversity.</title>
        <authorList>
            <person name="Kalkreuter E."/>
            <person name="Kautsar S.A."/>
            <person name="Yang D."/>
            <person name="Bader C.D."/>
            <person name="Teijaro C.N."/>
            <person name="Fluegel L."/>
            <person name="Davis C.M."/>
            <person name="Simpson J.R."/>
            <person name="Lauterbach L."/>
            <person name="Steele A.D."/>
            <person name="Gui C."/>
            <person name="Meng S."/>
            <person name="Li G."/>
            <person name="Viehrig K."/>
            <person name="Ye F."/>
            <person name="Su P."/>
            <person name="Kiefer A.F."/>
            <person name="Nichols A."/>
            <person name="Cepeda A.J."/>
            <person name="Yan W."/>
            <person name="Fan B."/>
            <person name="Jiang Y."/>
            <person name="Adhikari A."/>
            <person name="Zheng C.-J."/>
            <person name="Schuster L."/>
            <person name="Cowan T.M."/>
            <person name="Smanski M.J."/>
            <person name="Chevrette M.G."/>
            <person name="De Carvalho L.P.S."/>
            <person name="Shen B."/>
        </authorList>
    </citation>
    <scope>NUCLEOTIDE SEQUENCE [LARGE SCALE GENOMIC DNA]</scope>
    <source>
        <strain evidence="2 3">NPDC033843</strain>
    </source>
</reference>
<protein>
    <submittedName>
        <fullName evidence="2">Uncharacterized protein</fullName>
    </submittedName>
</protein>
<organism evidence="2 3">
    <name type="scientific">Streptomyces sp. 900129855</name>
    <dbReference type="NCBI Taxonomy" id="3155129"/>
    <lineage>
        <taxon>Bacteria</taxon>
        <taxon>Bacillati</taxon>
        <taxon>Actinomycetota</taxon>
        <taxon>Actinomycetes</taxon>
        <taxon>Kitasatosporales</taxon>
        <taxon>Streptomycetaceae</taxon>
        <taxon>Streptomyces</taxon>
    </lineage>
</organism>
<evidence type="ECO:0000313" key="3">
    <source>
        <dbReference type="Proteomes" id="UP001550739"/>
    </source>
</evidence>
<keyword evidence="1" id="KW-0812">Transmembrane</keyword>
<evidence type="ECO:0000313" key="2">
    <source>
        <dbReference type="EMBL" id="MEU3780706.1"/>
    </source>
</evidence>
<feature type="transmembrane region" description="Helical" evidence="1">
    <location>
        <begin position="117"/>
        <end position="139"/>
    </location>
</feature>
<keyword evidence="1" id="KW-1133">Transmembrane helix</keyword>
<dbReference type="RefSeq" id="WP_334583296.1">
    <property type="nucleotide sequence ID" value="NZ_JBEZVE010000004.1"/>
</dbReference>
<feature type="transmembrane region" description="Helical" evidence="1">
    <location>
        <begin position="68"/>
        <end position="87"/>
    </location>
</feature>
<proteinExistence type="predicted"/>
<keyword evidence="1" id="KW-0472">Membrane</keyword>
<name>A0ABV2ZDT1_9ACTN</name>
<keyword evidence="3" id="KW-1185">Reference proteome</keyword>